<evidence type="ECO:0000313" key="7">
    <source>
        <dbReference type="Proteomes" id="UP000774570"/>
    </source>
</evidence>
<dbReference type="PANTHER" id="PTHR42953">
    <property type="entry name" value="HIGH-AFFINITY ZINC UPTAKE SYSTEM PROTEIN ZNUA-RELATED"/>
    <property type="match status" value="1"/>
</dbReference>
<dbReference type="EMBL" id="JAIBOA010000008">
    <property type="protein sequence ID" value="MBW8483513.1"/>
    <property type="molecule type" value="Genomic_DNA"/>
</dbReference>
<dbReference type="Proteomes" id="UP000774570">
    <property type="component" value="Unassembled WGS sequence"/>
</dbReference>
<name>A0ABS7FSY9_9ACTN</name>
<dbReference type="SUPFAM" id="SSF53807">
    <property type="entry name" value="Helical backbone' metal receptor"/>
    <property type="match status" value="1"/>
</dbReference>
<dbReference type="Gene3D" id="3.40.50.1980">
    <property type="entry name" value="Nitrogenase molybdenum iron protein domain"/>
    <property type="match status" value="2"/>
</dbReference>
<dbReference type="PROSITE" id="PS51257">
    <property type="entry name" value="PROKAR_LIPOPROTEIN"/>
    <property type="match status" value="1"/>
</dbReference>
<keyword evidence="3 5" id="KW-0732">Signal</keyword>
<evidence type="ECO:0000256" key="2">
    <source>
        <dbReference type="ARBA" id="ARBA00022448"/>
    </source>
</evidence>
<dbReference type="RefSeq" id="WP_220166749.1">
    <property type="nucleotide sequence ID" value="NZ_JAIBOA010000008.1"/>
</dbReference>
<reference evidence="6 7" key="1">
    <citation type="submission" date="2021-07" db="EMBL/GenBank/DDBJ databases">
        <title>Actinomadura sp. PM05-2 isolated from lichen.</title>
        <authorList>
            <person name="Somphong A."/>
            <person name="Phongsopitanun W."/>
            <person name="Tanasupawat S."/>
            <person name="Peongsungnone V."/>
        </authorList>
    </citation>
    <scope>NUCLEOTIDE SEQUENCE [LARGE SCALE GENOMIC DNA]</scope>
    <source>
        <strain evidence="6 7">PM05-2</strain>
    </source>
</reference>
<feature type="chain" id="PRO_5047330899" evidence="5">
    <location>
        <begin position="35"/>
        <end position="316"/>
    </location>
</feature>
<dbReference type="InterPro" id="IPR006127">
    <property type="entry name" value="ZnuA-like"/>
</dbReference>
<organism evidence="6 7">
    <name type="scientific">Actinomadura parmotrematis</name>
    <dbReference type="NCBI Taxonomy" id="2864039"/>
    <lineage>
        <taxon>Bacteria</taxon>
        <taxon>Bacillati</taxon>
        <taxon>Actinomycetota</taxon>
        <taxon>Actinomycetes</taxon>
        <taxon>Streptosporangiales</taxon>
        <taxon>Thermomonosporaceae</taxon>
        <taxon>Actinomadura</taxon>
    </lineage>
</organism>
<feature type="signal peptide" evidence="5">
    <location>
        <begin position="1"/>
        <end position="34"/>
    </location>
</feature>
<evidence type="ECO:0000256" key="5">
    <source>
        <dbReference type="SAM" id="SignalP"/>
    </source>
</evidence>
<comment type="similarity">
    <text evidence="1 4">Belongs to the bacterial solute-binding protein 9 family.</text>
</comment>
<keyword evidence="7" id="KW-1185">Reference proteome</keyword>
<evidence type="ECO:0000313" key="6">
    <source>
        <dbReference type="EMBL" id="MBW8483513.1"/>
    </source>
</evidence>
<accession>A0ABS7FSY9</accession>
<proteinExistence type="inferred from homology"/>
<evidence type="ECO:0000256" key="4">
    <source>
        <dbReference type="RuleBase" id="RU003512"/>
    </source>
</evidence>
<dbReference type="InterPro" id="IPR050492">
    <property type="entry name" value="Bact_metal-bind_prot9"/>
</dbReference>
<sequence>MPPLRKPAARRTLALLSAAALGAAALTACGDAGASGDGRTRVVASFYPMAWLSERVGGGAVQVTTLTAPGAEPHDLELTAKQVGRVGKARLVVYVKGVQPAVDDAVAKEAKGRALDAAATVPTLPATHLGEEEDEEHGHGHAEAGYDPHLWLDPARMATVAKALGDRLAQADAAHAADYRARAAAVVKDLTALDGAYAGGLRACKQKTIVTAHAAFGYLAQRYGLRQVPVAGVDPAAEPSPRRLAELTGQVRASGATTVFTETLASPKVADALAREAGVRTAVLDPVEGIAKGSGGDYLSVMRANLSTLRTALECP</sequence>
<dbReference type="PRINTS" id="PR00690">
    <property type="entry name" value="ADHESNFAMILY"/>
</dbReference>
<gene>
    <name evidence="6" type="ORF">K1Y72_14095</name>
</gene>
<evidence type="ECO:0000256" key="1">
    <source>
        <dbReference type="ARBA" id="ARBA00011028"/>
    </source>
</evidence>
<keyword evidence="2 4" id="KW-0813">Transport</keyword>
<dbReference type="InterPro" id="IPR006129">
    <property type="entry name" value="AdhesinB"/>
</dbReference>
<comment type="caution">
    <text evidence="6">The sequence shown here is derived from an EMBL/GenBank/DDBJ whole genome shotgun (WGS) entry which is preliminary data.</text>
</comment>
<dbReference type="Pfam" id="PF01297">
    <property type="entry name" value="ZnuA"/>
    <property type="match status" value="1"/>
</dbReference>
<dbReference type="InterPro" id="IPR006128">
    <property type="entry name" value="Lipoprotein_PsaA-like"/>
</dbReference>
<dbReference type="PRINTS" id="PR00691">
    <property type="entry name" value="ADHESINB"/>
</dbReference>
<dbReference type="PANTHER" id="PTHR42953:SF3">
    <property type="entry name" value="HIGH-AFFINITY ZINC UPTAKE SYSTEM PROTEIN ZNUA"/>
    <property type="match status" value="1"/>
</dbReference>
<evidence type="ECO:0000256" key="3">
    <source>
        <dbReference type="ARBA" id="ARBA00022729"/>
    </source>
</evidence>
<protein>
    <submittedName>
        <fullName evidence="6">Zinc ABC transporter substrate-binding protein</fullName>
    </submittedName>
</protein>